<dbReference type="PANTHER" id="PTHR24320:SF282">
    <property type="entry name" value="WW DOMAIN-CONTAINING OXIDOREDUCTASE"/>
    <property type="match status" value="1"/>
</dbReference>
<evidence type="ECO:0000313" key="4">
    <source>
        <dbReference type="EMBL" id="PWN24893.1"/>
    </source>
</evidence>
<dbReference type="Proteomes" id="UP000245884">
    <property type="component" value="Unassembled WGS sequence"/>
</dbReference>
<keyword evidence="3" id="KW-0560">Oxidoreductase</keyword>
<dbReference type="Pfam" id="PF00106">
    <property type="entry name" value="adh_short"/>
    <property type="match status" value="1"/>
</dbReference>
<evidence type="ECO:0000256" key="3">
    <source>
        <dbReference type="ARBA" id="ARBA00023002"/>
    </source>
</evidence>
<dbReference type="SUPFAM" id="SSF51735">
    <property type="entry name" value="NAD(P)-binding Rossmann-fold domains"/>
    <property type="match status" value="1"/>
</dbReference>
<organism evidence="4 5">
    <name type="scientific">Jaminaea rosea</name>
    <dbReference type="NCBI Taxonomy" id="1569628"/>
    <lineage>
        <taxon>Eukaryota</taxon>
        <taxon>Fungi</taxon>
        <taxon>Dikarya</taxon>
        <taxon>Basidiomycota</taxon>
        <taxon>Ustilaginomycotina</taxon>
        <taxon>Exobasidiomycetes</taxon>
        <taxon>Microstromatales</taxon>
        <taxon>Microstromatales incertae sedis</taxon>
        <taxon>Jaminaea</taxon>
    </lineage>
</organism>
<gene>
    <name evidence="4" type="ORF">BDZ90DRAFT_234508</name>
</gene>
<reference evidence="4 5" key="1">
    <citation type="journal article" date="2018" name="Mol. Biol. Evol.">
        <title>Broad Genomic Sampling Reveals a Smut Pathogenic Ancestry of the Fungal Clade Ustilaginomycotina.</title>
        <authorList>
            <person name="Kijpornyongpan T."/>
            <person name="Mondo S.J."/>
            <person name="Barry K."/>
            <person name="Sandor L."/>
            <person name="Lee J."/>
            <person name="Lipzen A."/>
            <person name="Pangilinan J."/>
            <person name="LaButti K."/>
            <person name="Hainaut M."/>
            <person name="Henrissat B."/>
            <person name="Grigoriev I.V."/>
            <person name="Spatafora J.W."/>
            <person name="Aime M.C."/>
        </authorList>
    </citation>
    <scope>NUCLEOTIDE SEQUENCE [LARGE SCALE GENOMIC DNA]</scope>
    <source>
        <strain evidence="4 5">MCA 5214</strain>
    </source>
</reference>
<proteinExistence type="inferred from homology"/>
<dbReference type="PRINTS" id="PR00081">
    <property type="entry name" value="GDHRDH"/>
</dbReference>
<evidence type="ECO:0000256" key="1">
    <source>
        <dbReference type="ARBA" id="ARBA00006484"/>
    </source>
</evidence>
<keyword evidence="5" id="KW-1185">Reference proteome</keyword>
<sequence length="303" mass="32508">MVFGFGWQKHYTLTQIPDLSGKVAVVTGANSGLGLEVSKQLALSGAKVFLGVRNHAKGANAKQQIDAALADPSLRRHQGGSAELLAEDVSLELSDVAKVKVWAERVKSSTSRLDILVCGAAIVPSSFSLAPTTPNHELTYSTNHLGHFFLVSQLLPLLRNTAATPGADVRIVIVAADVTAHVDTLGLVGDRNWLLDQPTIDSGRGWSRLNAYARTKMCNVLFARRLAALTREVEGLRTNTLHAGVFFSDIFFADGHQRDHGAEVGMWERWTKGAAKAVGGAIAVSSVRGEGQGARYFGGDKRR</sequence>
<evidence type="ECO:0000313" key="5">
    <source>
        <dbReference type="Proteomes" id="UP000245884"/>
    </source>
</evidence>
<dbReference type="AlphaFoldDB" id="A0A316ULT7"/>
<accession>A0A316ULT7</accession>
<keyword evidence="2" id="KW-0521">NADP</keyword>
<dbReference type="OrthoDB" id="191139at2759"/>
<dbReference type="GO" id="GO:0016491">
    <property type="term" value="F:oxidoreductase activity"/>
    <property type="evidence" value="ECO:0007669"/>
    <property type="project" value="UniProtKB-KW"/>
</dbReference>
<comment type="similarity">
    <text evidence="1">Belongs to the short-chain dehydrogenases/reductases (SDR) family.</text>
</comment>
<dbReference type="GeneID" id="37028866"/>
<dbReference type="PANTHER" id="PTHR24320">
    <property type="entry name" value="RETINOL DEHYDROGENASE"/>
    <property type="match status" value="1"/>
</dbReference>
<dbReference type="STRING" id="1569628.A0A316ULT7"/>
<dbReference type="Gene3D" id="3.40.50.720">
    <property type="entry name" value="NAD(P)-binding Rossmann-like Domain"/>
    <property type="match status" value="1"/>
</dbReference>
<name>A0A316ULT7_9BASI</name>
<dbReference type="EMBL" id="KZ819678">
    <property type="protein sequence ID" value="PWN24893.1"/>
    <property type="molecule type" value="Genomic_DNA"/>
</dbReference>
<dbReference type="InterPro" id="IPR002347">
    <property type="entry name" value="SDR_fam"/>
</dbReference>
<dbReference type="RefSeq" id="XP_025359505.1">
    <property type="nucleotide sequence ID" value="XM_025507043.1"/>
</dbReference>
<protein>
    <submittedName>
        <fullName evidence="4">NAD(P)-binding protein</fullName>
    </submittedName>
</protein>
<evidence type="ECO:0000256" key="2">
    <source>
        <dbReference type="ARBA" id="ARBA00022857"/>
    </source>
</evidence>
<dbReference type="InterPro" id="IPR036291">
    <property type="entry name" value="NAD(P)-bd_dom_sf"/>
</dbReference>